<reference evidence="2" key="1">
    <citation type="journal article" date="2014" name="Front. Microbiol.">
        <title>High frequency of phylogenetically diverse reductive dehalogenase-homologous genes in deep subseafloor sedimentary metagenomes.</title>
        <authorList>
            <person name="Kawai M."/>
            <person name="Futagami T."/>
            <person name="Toyoda A."/>
            <person name="Takaki Y."/>
            <person name="Nishi S."/>
            <person name="Hori S."/>
            <person name="Arai W."/>
            <person name="Tsubouchi T."/>
            <person name="Morono Y."/>
            <person name="Uchiyama I."/>
            <person name="Ito T."/>
            <person name="Fujiyama A."/>
            <person name="Inagaki F."/>
            <person name="Takami H."/>
        </authorList>
    </citation>
    <scope>NUCLEOTIDE SEQUENCE</scope>
    <source>
        <strain evidence="2">Expedition CK06-06</strain>
    </source>
</reference>
<proteinExistence type="predicted"/>
<feature type="transmembrane region" description="Helical" evidence="1">
    <location>
        <begin position="20"/>
        <end position="38"/>
    </location>
</feature>
<dbReference type="AlphaFoldDB" id="X0UW55"/>
<organism evidence="2">
    <name type="scientific">marine sediment metagenome</name>
    <dbReference type="NCBI Taxonomy" id="412755"/>
    <lineage>
        <taxon>unclassified sequences</taxon>
        <taxon>metagenomes</taxon>
        <taxon>ecological metagenomes</taxon>
    </lineage>
</organism>
<sequence length="40" mass="4546">HRQCQWVAEVVVAEVVVEEVWVLAVEWAVVWAGGWVWAAV</sequence>
<keyword evidence="1" id="KW-1133">Transmembrane helix</keyword>
<dbReference type="EMBL" id="BARS01024152">
    <property type="protein sequence ID" value="GAG04533.1"/>
    <property type="molecule type" value="Genomic_DNA"/>
</dbReference>
<feature type="non-terminal residue" evidence="2">
    <location>
        <position position="1"/>
    </location>
</feature>
<comment type="caution">
    <text evidence="2">The sequence shown here is derived from an EMBL/GenBank/DDBJ whole genome shotgun (WGS) entry which is preliminary data.</text>
</comment>
<protein>
    <submittedName>
        <fullName evidence="2">Uncharacterized protein</fullName>
    </submittedName>
</protein>
<evidence type="ECO:0000313" key="2">
    <source>
        <dbReference type="EMBL" id="GAG04533.1"/>
    </source>
</evidence>
<keyword evidence="1" id="KW-0472">Membrane</keyword>
<evidence type="ECO:0000256" key="1">
    <source>
        <dbReference type="SAM" id="Phobius"/>
    </source>
</evidence>
<keyword evidence="1" id="KW-0812">Transmembrane</keyword>
<gene>
    <name evidence="2" type="ORF">S01H1_38368</name>
</gene>
<accession>X0UW55</accession>
<name>X0UW55_9ZZZZ</name>